<feature type="non-terminal residue" evidence="1">
    <location>
        <position position="45"/>
    </location>
</feature>
<dbReference type="OrthoDB" id="2469559at2759"/>
<evidence type="ECO:0000313" key="2">
    <source>
        <dbReference type="Proteomes" id="UP000789759"/>
    </source>
</evidence>
<name>A0A9N9PBI0_9GLOM</name>
<protein>
    <submittedName>
        <fullName evidence="1">4174_t:CDS:1</fullName>
    </submittedName>
</protein>
<feature type="non-terminal residue" evidence="1">
    <location>
        <position position="1"/>
    </location>
</feature>
<dbReference type="EMBL" id="CAJVQA010055236">
    <property type="protein sequence ID" value="CAG8825059.1"/>
    <property type="molecule type" value="Genomic_DNA"/>
</dbReference>
<dbReference type="Proteomes" id="UP000789759">
    <property type="component" value="Unassembled WGS sequence"/>
</dbReference>
<proteinExistence type="predicted"/>
<reference evidence="1" key="1">
    <citation type="submission" date="2021-06" db="EMBL/GenBank/DDBJ databases">
        <authorList>
            <person name="Kallberg Y."/>
            <person name="Tangrot J."/>
            <person name="Rosling A."/>
        </authorList>
    </citation>
    <scope>NUCLEOTIDE SEQUENCE</scope>
    <source>
        <strain evidence="1">FL966</strain>
    </source>
</reference>
<keyword evidence="2" id="KW-1185">Reference proteome</keyword>
<gene>
    <name evidence="1" type="ORF">CPELLU_LOCUS20061</name>
</gene>
<dbReference type="AlphaFoldDB" id="A0A9N9PBI0"/>
<organism evidence="1 2">
    <name type="scientific">Cetraspora pellucida</name>
    <dbReference type="NCBI Taxonomy" id="1433469"/>
    <lineage>
        <taxon>Eukaryota</taxon>
        <taxon>Fungi</taxon>
        <taxon>Fungi incertae sedis</taxon>
        <taxon>Mucoromycota</taxon>
        <taxon>Glomeromycotina</taxon>
        <taxon>Glomeromycetes</taxon>
        <taxon>Diversisporales</taxon>
        <taxon>Gigasporaceae</taxon>
        <taxon>Cetraspora</taxon>
    </lineage>
</organism>
<accession>A0A9N9PBI0</accession>
<sequence length="45" mass="5308">KTNNNAKEILFQLLTYSSFSDNNQLLYNILHKLQDVKSAWTKEHV</sequence>
<evidence type="ECO:0000313" key="1">
    <source>
        <dbReference type="EMBL" id="CAG8825059.1"/>
    </source>
</evidence>
<comment type="caution">
    <text evidence="1">The sequence shown here is derived from an EMBL/GenBank/DDBJ whole genome shotgun (WGS) entry which is preliminary data.</text>
</comment>